<dbReference type="Pfam" id="PF01584">
    <property type="entry name" value="CheW"/>
    <property type="match status" value="1"/>
</dbReference>
<name>A0ABV9GYU3_9BURK</name>
<dbReference type="InterPro" id="IPR036061">
    <property type="entry name" value="CheW-like_dom_sf"/>
</dbReference>
<protein>
    <submittedName>
        <fullName evidence="4">Chemotaxis protein</fullName>
    </submittedName>
</protein>
<keyword evidence="1" id="KW-0597">Phosphoprotein</keyword>
<dbReference type="Proteomes" id="UP001595967">
    <property type="component" value="Unassembled WGS sequence"/>
</dbReference>
<dbReference type="PROSITE" id="PS50110">
    <property type="entry name" value="RESPONSE_REGULATORY"/>
    <property type="match status" value="1"/>
</dbReference>
<dbReference type="InterPro" id="IPR024181">
    <property type="entry name" value="Chemotax_regulator_CheV"/>
</dbReference>
<dbReference type="SUPFAM" id="SSF50341">
    <property type="entry name" value="CheW-like"/>
    <property type="match status" value="1"/>
</dbReference>
<dbReference type="Gene3D" id="2.30.30.40">
    <property type="entry name" value="SH3 Domains"/>
    <property type="match status" value="1"/>
</dbReference>
<dbReference type="EMBL" id="JBHSEW010000005">
    <property type="protein sequence ID" value="MFC4622096.1"/>
    <property type="molecule type" value="Genomic_DNA"/>
</dbReference>
<dbReference type="PANTHER" id="PTHR47233">
    <property type="entry name" value="CHEMOTAXIS PROTEIN CHEV"/>
    <property type="match status" value="1"/>
</dbReference>
<dbReference type="PROSITE" id="PS50851">
    <property type="entry name" value="CHEW"/>
    <property type="match status" value="1"/>
</dbReference>
<dbReference type="InterPro" id="IPR011006">
    <property type="entry name" value="CheY-like_superfamily"/>
</dbReference>
<organism evidence="4 5">
    <name type="scientific">Comamonas nitrativorans</name>
    <dbReference type="NCBI Taxonomy" id="108437"/>
    <lineage>
        <taxon>Bacteria</taxon>
        <taxon>Pseudomonadati</taxon>
        <taxon>Pseudomonadota</taxon>
        <taxon>Betaproteobacteria</taxon>
        <taxon>Burkholderiales</taxon>
        <taxon>Comamonadaceae</taxon>
        <taxon>Comamonas</taxon>
    </lineage>
</organism>
<feature type="domain" description="Response regulatory" evidence="2">
    <location>
        <begin position="191"/>
        <end position="320"/>
    </location>
</feature>
<evidence type="ECO:0000259" key="2">
    <source>
        <dbReference type="PROSITE" id="PS50110"/>
    </source>
</evidence>
<dbReference type="Gene3D" id="3.40.50.2300">
    <property type="match status" value="1"/>
</dbReference>
<dbReference type="Pfam" id="PF00072">
    <property type="entry name" value="Response_reg"/>
    <property type="match status" value="1"/>
</dbReference>
<feature type="modified residue" description="4-aspartylphosphate" evidence="1">
    <location>
        <position position="253"/>
    </location>
</feature>
<dbReference type="SMART" id="SM00260">
    <property type="entry name" value="CheW"/>
    <property type="match status" value="1"/>
</dbReference>
<dbReference type="SMART" id="SM00448">
    <property type="entry name" value="REC"/>
    <property type="match status" value="1"/>
</dbReference>
<evidence type="ECO:0000256" key="1">
    <source>
        <dbReference type="PROSITE-ProRule" id="PRU00169"/>
    </source>
</evidence>
<dbReference type="SUPFAM" id="SSF52172">
    <property type="entry name" value="CheY-like"/>
    <property type="match status" value="1"/>
</dbReference>
<evidence type="ECO:0000313" key="5">
    <source>
        <dbReference type="Proteomes" id="UP001595967"/>
    </source>
</evidence>
<proteinExistence type="predicted"/>
<dbReference type="PANTHER" id="PTHR47233:SF4">
    <property type="entry name" value="CHEMOTAXIS SIGNAL TRANSDUCTION PROTEIN"/>
    <property type="match status" value="1"/>
</dbReference>
<reference evidence="5" key="1">
    <citation type="journal article" date="2019" name="Int. J. Syst. Evol. Microbiol.">
        <title>The Global Catalogue of Microorganisms (GCM) 10K type strain sequencing project: providing services to taxonomists for standard genome sequencing and annotation.</title>
        <authorList>
            <consortium name="The Broad Institute Genomics Platform"/>
            <consortium name="The Broad Institute Genome Sequencing Center for Infectious Disease"/>
            <person name="Wu L."/>
            <person name="Ma J."/>
        </authorList>
    </citation>
    <scope>NUCLEOTIDE SEQUENCE [LARGE SCALE GENOMIC DNA]</scope>
    <source>
        <strain evidence="5">JCM 11650</strain>
    </source>
</reference>
<dbReference type="RefSeq" id="WP_377725384.1">
    <property type="nucleotide sequence ID" value="NZ_JBHSEW010000005.1"/>
</dbReference>
<gene>
    <name evidence="4" type="ORF">ACFO3A_07675</name>
</gene>
<evidence type="ECO:0000259" key="3">
    <source>
        <dbReference type="PROSITE" id="PS50851"/>
    </source>
</evidence>
<dbReference type="InterPro" id="IPR002545">
    <property type="entry name" value="CheW-lke_dom"/>
</dbReference>
<dbReference type="InterPro" id="IPR001789">
    <property type="entry name" value="Sig_transdc_resp-reg_receiver"/>
</dbReference>
<sequence>MTKHQSEIDERTNLAGSNKFEMLMFRLGKDKVLGQSELFGINVFKIREIMAMPKITPIVGADKSSLGVLNLRGQVIPVFDLPAIVGCEPETGLNILLVTEYARTVQAFAVESVEDIARLDWKQVIPADASGTAKSLVTSFARMNDDANGEQCLAQVLDVEAIVQMVTPEQDRPTVTGKNIGAKLRMKENTIVLAADDSFVARALLEQTLKELEAPFEIVKSGKEAWERLNVLADQAEAEGQSIYDKVGLMLTDLEMPEMDGFTLTRHIKQSPRFSRLPVLIHSSLSGTTNEDLVRKVGANGYIAKFQPAELAGAIRESLAGSPALAAG</sequence>
<comment type="caution">
    <text evidence="4">The sequence shown here is derived from an EMBL/GenBank/DDBJ whole genome shotgun (WGS) entry which is preliminary data.</text>
</comment>
<evidence type="ECO:0000313" key="4">
    <source>
        <dbReference type="EMBL" id="MFC4622096.1"/>
    </source>
</evidence>
<dbReference type="Gene3D" id="2.40.50.180">
    <property type="entry name" value="CheA-289, Domain 4"/>
    <property type="match status" value="1"/>
</dbReference>
<keyword evidence="5" id="KW-1185">Reference proteome</keyword>
<dbReference type="PIRSF" id="PIRSF002867">
    <property type="entry name" value="CheV"/>
    <property type="match status" value="1"/>
</dbReference>
<feature type="domain" description="CheW-like" evidence="3">
    <location>
        <begin position="19"/>
        <end position="168"/>
    </location>
</feature>
<accession>A0ABV9GYU3</accession>